<dbReference type="AlphaFoldDB" id="A0AAV6IT68"/>
<organism evidence="7 8">
    <name type="scientific">Rhododendron griersonianum</name>
    <dbReference type="NCBI Taxonomy" id="479676"/>
    <lineage>
        <taxon>Eukaryota</taxon>
        <taxon>Viridiplantae</taxon>
        <taxon>Streptophyta</taxon>
        <taxon>Embryophyta</taxon>
        <taxon>Tracheophyta</taxon>
        <taxon>Spermatophyta</taxon>
        <taxon>Magnoliopsida</taxon>
        <taxon>eudicotyledons</taxon>
        <taxon>Gunneridae</taxon>
        <taxon>Pentapetalae</taxon>
        <taxon>asterids</taxon>
        <taxon>Ericales</taxon>
        <taxon>Ericaceae</taxon>
        <taxon>Ericoideae</taxon>
        <taxon>Rhodoreae</taxon>
        <taxon>Rhododendron</taxon>
    </lineage>
</organism>
<keyword evidence="5" id="KW-0472">Membrane</keyword>
<dbReference type="Gene3D" id="3.40.395.10">
    <property type="entry name" value="Adenoviral Proteinase, Chain A"/>
    <property type="match status" value="1"/>
</dbReference>
<accession>A0AAV6IT68</accession>
<keyword evidence="2" id="KW-0645">Protease</keyword>
<evidence type="ECO:0000313" key="7">
    <source>
        <dbReference type="EMBL" id="KAG5531468.1"/>
    </source>
</evidence>
<evidence type="ECO:0000256" key="4">
    <source>
        <dbReference type="SAM" id="MobiDB-lite"/>
    </source>
</evidence>
<sequence length="688" mass="78095">MIIRIINAYDPDTGGFKLGGKTIRISRDDIFSIFGITGGSEKVSFKYGSRDGVEMVRRSSIVAERLSSSSLKELVKEYALRNNKASREDFVRLLCAYLLHSLFFPAGTTVNWVYLERVEDLVRLRNYDWCGAIVDQLMMSIRQHHDDPRRVSRCVVVLLVVTRQPNVHDTNMVSGNIDNGDAGKSRENIGNEGGNGSEEYDNGTECSKRTYALVTGKRGDSARMRRTQDSVHTVEDFLKNSSVHTEYGAEIASQISFLRDSGPSIEYIGNPTEHDQKSRLIGELRYQIAKMNDRMKQIEEIHAREISIKDKKIESLGETVLVLLSENSQLWDQLTETAVHEVTQKYRPTTSEEQERSMITRLRVRMRKDTKKEEYEYGRKRKRPTSESSRVNAEVDPKGVIDVENFIAGPEKGPLKPKPIRNLRTNAVHCLLSSEEKAKIKKKCGMKPILDHATPSFVCSTIIWSGTVVGCSVFVEDIQQLIVDSAISGNVIDAYVEILSTEQGSVADQMQGDCTQVTNKTVYVFTCSFLTMLGCKCPIERKKILERMMPQTASYRYLMFSIHFGYHWTLLVLDNEEGSWKFYNSMMERIGVDAHCKAAEQLKNQVESYWKSTRDGLLTTQDCEPIVTVQDCPQQEDSSLDCGVIVCYIIRQYYRNEEIAPILRKAACQKIRSEIVKAFLSGAAHMWS</sequence>
<keyword evidence="3" id="KW-0378">Hydrolase</keyword>
<keyword evidence="5" id="KW-0812">Transmembrane</keyword>
<dbReference type="Proteomes" id="UP000823749">
    <property type="component" value="Chromosome 9"/>
</dbReference>
<keyword evidence="8" id="KW-1185">Reference proteome</keyword>
<evidence type="ECO:0000313" key="8">
    <source>
        <dbReference type="Proteomes" id="UP000823749"/>
    </source>
</evidence>
<dbReference type="GO" id="GO:0008234">
    <property type="term" value="F:cysteine-type peptidase activity"/>
    <property type="evidence" value="ECO:0007669"/>
    <property type="project" value="InterPro"/>
</dbReference>
<dbReference type="Pfam" id="PF02902">
    <property type="entry name" value="Peptidase_C48"/>
    <property type="match status" value="1"/>
</dbReference>
<feature type="transmembrane region" description="Helical" evidence="5">
    <location>
        <begin position="90"/>
        <end position="115"/>
    </location>
</feature>
<proteinExistence type="inferred from homology"/>
<reference evidence="7" key="1">
    <citation type="submission" date="2020-08" db="EMBL/GenBank/DDBJ databases">
        <title>Plant Genome Project.</title>
        <authorList>
            <person name="Zhang R.-G."/>
        </authorList>
    </citation>
    <scope>NUCLEOTIDE SEQUENCE</scope>
    <source>
        <strain evidence="7">WSP0</strain>
        <tissue evidence="7">Leaf</tissue>
    </source>
</reference>
<protein>
    <recommendedName>
        <fullName evidence="6">Ubiquitin-like protease family profile domain-containing protein</fullName>
    </recommendedName>
</protein>
<evidence type="ECO:0000256" key="2">
    <source>
        <dbReference type="ARBA" id="ARBA00022670"/>
    </source>
</evidence>
<evidence type="ECO:0000256" key="5">
    <source>
        <dbReference type="SAM" id="Phobius"/>
    </source>
</evidence>
<evidence type="ECO:0000256" key="3">
    <source>
        <dbReference type="ARBA" id="ARBA00022801"/>
    </source>
</evidence>
<feature type="region of interest" description="Disordered" evidence="4">
    <location>
        <begin position="370"/>
        <end position="394"/>
    </location>
</feature>
<dbReference type="EMBL" id="JACTNZ010000009">
    <property type="protein sequence ID" value="KAG5531468.1"/>
    <property type="molecule type" value="Genomic_DNA"/>
</dbReference>
<feature type="domain" description="Ubiquitin-like protease family profile" evidence="6">
    <location>
        <begin position="471"/>
        <end position="653"/>
    </location>
</feature>
<name>A0AAV6IT68_9ERIC</name>
<evidence type="ECO:0000259" key="6">
    <source>
        <dbReference type="PROSITE" id="PS50600"/>
    </source>
</evidence>
<comment type="similarity">
    <text evidence="1">Belongs to the peptidase C48 family.</text>
</comment>
<comment type="caution">
    <text evidence="7">The sequence shown here is derived from an EMBL/GenBank/DDBJ whole genome shotgun (WGS) entry which is preliminary data.</text>
</comment>
<gene>
    <name evidence="7" type="ORF">RHGRI_026177</name>
</gene>
<evidence type="ECO:0000256" key="1">
    <source>
        <dbReference type="ARBA" id="ARBA00005234"/>
    </source>
</evidence>
<dbReference type="InterPro" id="IPR038765">
    <property type="entry name" value="Papain-like_cys_pep_sf"/>
</dbReference>
<dbReference type="SUPFAM" id="SSF54001">
    <property type="entry name" value="Cysteine proteinases"/>
    <property type="match status" value="1"/>
</dbReference>
<dbReference type="InterPro" id="IPR003653">
    <property type="entry name" value="Peptidase_C48_C"/>
</dbReference>
<dbReference type="GO" id="GO:0006508">
    <property type="term" value="P:proteolysis"/>
    <property type="evidence" value="ECO:0007669"/>
    <property type="project" value="UniProtKB-KW"/>
</dbReference>
<dbReference type="PROSITE" id="PS50600">
    <property type="entry name" value="ULP_PROTEASE"/>
    <property type="match status" value="1"/>
</dbReference>
<feature type="region of interest" description="Disordered" evidence="4">
    <location>
        <begin position="170"/>
        <end position="203"/>
    </location>
</feature>
<keyword evidence="5" id="KW-1133">Transmembrane helix</keyword>